<proteinExistence type="predicted"/>
<gene>
    <name evidence="2" type="ORF">M404DRAFT_34533</name>
</gene>
<sequence length="364" mass="41002">MRDQAITLLSAVLRHIRVLIDTVPQPEESLEAIYEWVEDWDQTWAGIYSWWKYVDKNKISILKVHDANLCDMTEESTIWQNKVIPVAIAIADLWQPEGQHRFNIDDLFEDYQEWCMSLYLFLQWVEERTWLEAERLAKAPSMHTWGQAARGEGQEHAPEDTEGHLSRGAAHLTGEGSGSTSKGKGKQKATSEEDELADDINDDKGDGEPGPSTKGPHAGGDNEPCETCAQANLACIGEPEVSCKWCRKPLPVPVDDPQASLLIDELQVEIKPFFVTATSLLDKPGDIEVMAQSDTLLAVEILEVKYPRKQLTANIVKHLQVLEARAKDEEFKLEQVYRLLEMLARQVTHQIKTAQCESKCGNLV</sequence>
<reference evidence="2 3" key="1">
    <citation type="submission" date="2014-04" db="EMBL/GenBank/DDBJ databases">
        <authorList>
            <consortium name="DOE Joint Genome Institute"/>
            <person name="Kuo A."/>
            <person name="Kohler A."/>
            <person name="Costa M.D."/>
            <person name="Nagy L.G."/>
            <person name="Floudas D."/>
            <person name="Copeland A."/>
            <person name="Barry K.W."/>
            <person name="Cichocki N."/>
            <person name="Veneault-Fourrey C."/>
            <person name="LaButti K."/>
            <person name="Lindquist E.A."/>
            <person name="Lipzen A."/>
            <person name="Lundell T."/>
            <person name="Morin E."/>
            <person name="Murat C."/>
            <person name="Sun H."/>
            <person name="Tunlid A."/>
            <person name="Henrissat B."/>
            <person name="Grigoriev I.V."/>
            <person name="Hibbett D.S."/>
            <person name="Martin F."/>
            <person name="Nordberg H.P."/>
            <person name="Cantor M.N."/>
            <person name="Hua S.X."/>
        </authorList>
    </citation>
    <scope>NUCLEOTIDE SEQUENCE [LARGE SCALE GENOMIC DNA]</scope>
    <source>
        <strain evidence="2 3">Marx 270</strain>
    </source>
</reference>
<feature type="compositionally biased region" description="Basic and acidic residues" evidence="1">
    <location>
        <begin position="152"/>
        <end position="165"/>
    </location>
</feature>
<evidence type="ECO:0000313" key="2">
    <source>
        <dbReference type="EMBL" id="KIN95014.1"/>
    </source>
</evidence>
<accession>A0A0C3N1Q9</accession>
<keyword evidence="3" id="KW-1185">Reference proteome</keyword>
<evidence type="ECO:0000256" key="1">
    <source>
        <dbReference type="SAM" id="MobiDB-lite"/>
    </source>
</evidence>
<name>A0A0C3N1Q9_PISTI</name>
<feature type="compositionally biased region" description="Acidic residues" evidence="1">
    <location>
        <begin position="192"/>
        <end position="201"/>
    </location>
</feature>
<protein>
    <submittedName>
        <fullName evidence="2">Uncharacterized protein</fullName>
    </submittedName>
</protein>
<reference evidence="3" key="2">
    <citation type="submission" date="2015-01" db="EMBL/GenBank/DDBJ databases">
        <title>Evolutionary Origins and Diversification of the Mycorrhizal Mutualists.</title>
        <authorList>
            <consortium name="DOE Joint Genome Institute"/>
            <consortium name="Mycorrhizal Genomics Consortium"/>
            <person name="Kohler A."/>
            <person name="Kuo A."/>
            <person name="Nagy L.G."/>
            <person name="Floudas D."/>
            <person name="Copeland A."/>
            <person name="Barry K.W."/>
            <person name="Cichocki N."/>
            <person name="Veneault-Fourrey C."/>
            <person name="LaButti K."/>
            <person name="Lindquist E.A."/>
            <person name="Lipzen A."/>
            <person name="Lundell T."/>
            <person name="Morin E."/>
            <person name="Murat C."/>
            <person name="Riley R."/>
            <person name="Ohm R."/>
            <person name="Sun H."/>
            <person name="Tunlid A."/>
            <person name="Henrissat B."/>
            <person name="Grigoriev I.V."/>
            <person name="Hibbett D.S."/>
            <person name="Martin F."/>
        </authorList>
    </citation>
    <scope>NUCLEOTIDE SEQUENCE [LARGE SCALE GENOMIC DNA]</scope>
    <source>
        <strain evidence="3">Marx 270</strain>
    </source>
</reference>
<dbReference type="Proteomes" id="UP000054217">
    <property type="component" value="Unassembled WGS sequence"/>
</dbReference>
<dbReference type="AlphaFoldDB" id="A0A0C3N1Q9"/>
<dbReference type="InParanoid" id="A0A0C3N1Q9"/>
<evidence type="ECO:0000313" key="3">
    <source>
        <dbReference type="Proteomes" id="UP000054217"/>
    </source>
</evidence>
<feature type="region of interest" description="Disordered" evidence="1">
    <location>
        <begin position="144"/>
        <end position="221"/>
    </location>
</feature>
<dbReference type="EMBL" id="KN832079">
    <property type="protein sequence ID" value="KIN95014.1"/>
    <property type="molecule type" value="Genomic_DNA"/>
</dbReference>
<dbReference type="OrthoDB" id="2699029at2759"/>
<dbReference type="HOGENOM" id="CLU_035057_2_0_1"/>
<organism evidence="2 3">
    <name type="scientific">Pisolithus tinctorius Marx 270</name>
    <dbReference type="NCBI Taxonomy" id="870435"/>
    <lineage>
        <taxon>Eukaryota</taxon>
        <taxon>Fungi</taxon>
        <taxon>Dikarya</taxon>
        <taxon>Basidiomycota</taxon>
        <taxon>Agaricomycotina</taxon>
        <taxon>Agaricomycetes</taxon>
        <taxon>Agaricomycetidae</taxon>
        <taxon>Boletales</taxon>
        <taxon>Sclerodermatineae</taxon>
        <taxon>Pisolithaceae</taxon>
        <taxon>Pisolithus</taxon>
    </lineage>
</organism>